<reference evidence="3" key="1">
    <citation type="submission" date="2019-03" db="EMBL/GenBank/DDBJ databases">
        <title>Metabolic reconstructions from genomes of highly enriched 'Candidatus Accumulibacter' and 'Candidatus Competibacter' bioreactor populations.</title>
        <authorList>
            <person name="Annavajhala M.K."/>
            <person name="Welles L."/>
            <person name="Abbas B."/>
            <person name="Sorokin D."/>
            <person name="Park H."/>
            <person name="Van Loosdrecht M."/>
            <person name="Chandran K."/>
        </authorList>
    </citation>
    <scope>NUCLEOTIDE SEQUENCE</scope>
    <source>
        <strain evidence="3">SBR_L</strain>
    </source>
</reference>
<keyword evidence="2" id="KW-0812">Transmembrane</keyword>
<name>A0ABX1T3P6_9PROT</name>
<proteinExistence type="predicted"/>
<dbReference type="Gene3D" id="1.10.510.10">
    <property type="entry name" value="Transferase(Phosphotransferase) domain 1"/>
    <property type="match status" value="1"/>
</dbReference>
<gene>
    <name evidence="3" type="ORF">E4Q08_02840</name>
</gene>
<evidence type="ECO:0000313" key="3">
    <source>
        <dbReference type="EMBL" id="NMQ04270.1"/>
    </source>
</evidence>
<keyword evidence="2" id="KW-1133">Transmembrane helix</keyword>
<accession>A0ABX1T3P6</accession>
<protein>
    <submittedName>
        <fullName evidence="3">Uncharacterized protein</fullName>
    </submittedName>
</protein>
<feature type="transmembrane region" description="Helical" evidence="2">
    <location>
        <begin position="195"/>
        <end position="213"/>
    </location>
</feature>
<evidence type="ECO:0000313" key="4">
    <source>
        <dbReference type="Proteomes" id="UP000886469"/>
    </source>
</evidence>
<keyword evidence="2" id="KW-0472">Membrane</keyword>
<sequence length="246" mass="27710">MSQQIKQEITNFSAFRQDVPPWLEKVILKCLRTDSNKRYQSCGELLLDIEKGERALVGNEMAVSECWGCKMELIPGLIFCHNCGKFSHDIFEKGVCAIVLHRCDNPSALSAYLLKAFPDSKKINLTKRFKRLPTLLFKNISKNMAHSIVNELANLSLDLSIVESLPKHFQLPYYYFIVGLLPLILILIVNSPITFILIGKSVILGELFIIFLYRQRVRSIITLGASGRKSGQQSNDANHKNGGPVS</sequence>
<feature type="region of interest" description="Disordered" evidence="1">
    <location>
        <begin position="227"/>
        <end position="246"/>
    </location>
</feature>
<feature type="transmembrane region" description="Helical" evidence="2">
    <location>
        <begin position="173"/>
        <end position="189"/>
    </location>
</feature>
<organism evidence="3 4">
    <name type="scientific">Candidatus Accumulibacter contiguus</name>
    <dbReference type="NCBI Taxonomy" id="2954381"/>
    <lineage>
        <taxon>Bacteria</taxon>
        <taxon>Pseudomonadati</taxon>
        <taxon>Pseudomonadota</taxon>
        <taxon>Betaproteobacteria</taxon>
        <taxon>Candidatus Accumulibacter</taxon>
    </lineage>
</organism>
<evidence type="ECO:0000256" key="2">
    <source>
        <dbReference type="SAM" id="Phobius"/>
    </source>
</evidence>
<dbReference type="RefSeq" id="WP_169069256.1">
    <property type="nucleotide sequence ID" value="NZ_SPMX01000006.1"/>
</dbReference>
<comment type="caution">
    <text evidence="3">The sequence shown here is derived from an EMBL/GenBank/DDBJ whole genome shotgun (WGS) entry which is preliminary data.</text>
</comment>
<evidence type="ECO:0000256" key="1">
    <source>
        <dbReference type="SAM" id="MobiDB-lite"/>
    </source>
</evidence>
<dbReference type="EMBL" id="SPMX01000006">
    <property type="protein sequence ID" value="NMQ04270.1"/>
    <property type="molecule type" value="Genomic_DNA"/>
</dbReference>
<keyword evidence="4" id="KW-1185">Reference proteome</keyword>
<dbReference type="Proteomes" id="UP000886469">
    <property type="component" value="Unassembled WGS sequence"/>
</dbReference>